<dbReference type="GO" id="GO:0046872">
    <property type="term" value="F:metal ion binding"/>
    <property type="evidence" value="ECO:0007669"/>
    <property type="project" value="UniProtKB-KW"/>
</dbReference>
<organism evidence="10 11">
    <name type="scientific">Desulfoscipio gibsoniae DSM 7213</name>
    <dbReference type="NCBI Taxonomy" id="767817"/>
    <lineage>
        <taxon>Bacteria</taxon>
        <taxon>Bacillati</taxon>
        <taxon>Bacillota</taxon>
        <taxon>Clostridia</taxon>
        <taxon>Eubacteriales</taxon>
        <taxon>Desulfallaceae</taxon>
        <taxon>Desulfoscipio</taxon>
    </lineage>
</organism>
<accession>R4KII0</accession>
<evidence type="ECO:0000313" key="11">
    <source>
        <dbReference type="Proteomes" id="UP000013520"/>
    </source>
</evidence>
<dbReference type="AlphaFoldDB" id="R4KII0"/>
<dbReference type="Pfam" id="PF12831">
    <property type="entry name" value="FAD_oxidored"/>
    <property type="match status" value="1"/>
</dbReference>
<evidence type="ECO:0000256" key="3">
    <source>
        <dbReference type="ARBA" id="ARBA00022485"/>
    </source>
</evidence>
<evidence type="ECO:0000256" key="5">
    <source>
        <dbReference type="ARBA" id="ARBA00022827"/>
    </source>
</evidence>
<evidence type="ECO:0000256" key="6">
    <source>
        <dbReference type="ARBA" id="ARBA00023002"/>
    </source>
</evidence>
<sequence length="576" mass="62274">MSDRRIGVYICHCGGNISDYVDVEKVRQAVQSEPGVVVAKTAMFTCSDATQQEMVQDIQEQQLDGLVVASCSPKLHLFTFREVAKRAGLNPYQYTQVNVREQCSWTHTDDYAGATAKAIRLVRGGIARTRLTEPLQPIKIDTVPKVLVVGAGIAGMRAAVGLSDLGLAVLLIEREPVVGGWVAGLGNMYPHGKNGRKLIAQLTEEIKQRKNITLFTGAELVGKSGSIGNFNVKIRVGGKGGQSQEDITTQVGSIIVAAGFDNYQPAAGEYGYGIDGVLTLAEYKELLDGAAGKLSYHGREIKDMVYVYCVGSRQQSGEHPNRYCSRYCCNAAVHASIESAGKNPGLHQYHLFRDMRTYGKFELLYSQAREKGAVFLRFDHQEPPTVEKGAHGKLTVKVKDLLTYGEQIEIPADVVVLVTGMVPRSNANLVDVLKLPLGQDKFFNEIHPKLRPVETVVDGVFICGTCQGPKNSSESVASALSAVTQSASILKKGFVELEPLIAAVNPDVCQWCDGCADACPYSAIEQVQYQGRAVAKVNEAVCKGCGGCAPLCPNGAINLKGYTDEQMKSMIDAFLT</sequence>
<dbReference type="Pfam" id="PF00037">
    <property type="entry name" value="Fer4"/>
    <property type="match status" value="1"/>
</dbReference>
<dbReference type="Gene3D" id="3.30.70.20">
    <property type="match status" value="1"/>
</dbReference>
<dbReference type="InterPro" id="IPR039650">
    <property type="entry name" value="HdrA-like"/>
</dbReference>
<dbReference type="SUPFAM" id="SSF54862">
    <property type="entry name" value="4Fe-4S ferredoxins"/>
    <property type="match status" value="1"/>
</dbReference>
<evidence type="ECO:0000256" key="7">
    <source>
        <dbReference type="ARBA" id="ARBA00023004"/>
    </source>
</evidence>
<comment type="cofactor">
    <cofactor evidence="1">
        <name>FAD</name>
        <dbReference type="ChEBI" id="CHEBI:57692"/>
    </cofactor>
</comment>
<keyword evidence="3" id="KW-0004">4Fe-4S</keyword>
<feature type="domain" description="4Fe-4S ferredoxin-type" evidence="9">
    <location>
        <begin position="500"/>
        <end position="529"/>
    </location>
</feature>
<keyword evidence="8" id="KW-0411">Iron-sulfur</keyword>
<dbReference type="PANTHER" id="PTHR43498">
    <property type="entry name" value="FERREDOXIN:COB-COM HETERODISULFIDE REDUCTASE SUBUNIT A"/>
    <property type="match status" value="1"/>
</dbReference>
<dbReference type="GO" id="GO:0051539">
    <property type="term" value="F:4 iron, 4 sulfur cluster binding"/>
    <property type="evidence" value="ECO:0007669"/>
    <property type="project" value="UniProtKB-KW"/>
</dbReference>
<dbReference type="PROSITE" id="PS00198">
    <property type="entry name" value="4FE4S_FER_1"/>
    <property type="match status" value="1"/>
</dbReference>
<reference evidence="10 11" key="1">
    <citation type="submission" date="2012-01" db="EMBL/GenBank/DDBJ databases">
        <title>Complete sequence of Desulfotomaculum gibsoniae DSM 7213.</title>
        <authorList>
            <consortium name="US DOE Joint Genome Institute"/>
            <person name="Lucas S."/>
            <person name="Han J."/>
            <person name="Lapidus A."/>
            <person name="Cheng J.-F."/>
            <person name="Goodwin L."/>
            <person name="Pitluck S."/>
            <person name="Peters L."/>
            <person name="Ovchinnikova G."/>
            <person name="Teshima H."/>
            <person name="Detter J.C."/>
            <person name="Han C."/>
            <person name="Tapia R."/>
            <person name="Land M."/>
            <person name="Hauser L."/>
            <person name="Kyrpides N."/>
            <person name="Ivanova N."/>
            <person name="Pagani I."/>
            <person name="Parshina S."/>
            <person name="Plugge C."/>
            <person name="Muyzer G."/>
            <person name="Kuever J."/>
            <person name="Ivanova A."/>
            <person name="Nazina T."/>
            <person name="Klenk H.-P."/>
            <person name="Brambilla E."/>
            <person name="Spring S."/>
            <person name="Stams A.F."/>
            <person name="Woyke T."/>
        </authorList>
    </citation>
    <scope>NUCLEOTIDE SEQUENCE [LARGE SCALE GENOMIC DNA]</scope>
    <source>
        <strain evidence="10 11">DSM 7213</strain>
    </source>
</reference>
<dbReference type="PROSITE" id="PS51379">
    <property type="entry name" value="4FE4S_FER_2"/>
    <property type="match status" value="2"/>
</dbReference>
<evidence type="ECO:0000256" key="1">
    <source>
        <dbReference type="ARBA" id="ARBA00001974"/>
    </source>
</evidence>
<keyword evidence="5" id="KW-0285">Flavoprotein</keyword>
<keyword evidence="7" id="KW-0408">Iron</keyword>
<dbReference type="InterPro" id="IPR017896">
    <property type="entry name" value="4Fe4S_Fe-S-bd"/>
</dbReference>
<evidence type="ECO:0000256" key="2">
    <source>
        <dbReference type="ARBA" id="ARBA00006561"/>
    </source>
</evidence>
<dbReference type="KEGG" id="dgi:Desgi_0793"/>
<keyword evidence="4" id="KW-0479">Metal-binding</keyword>
<evidence type="ECO:0000256" key="4">
    <source>
        <dbReference type="ARBA" id="ARBA00022723"/>
    </source>
</evidence>
<evidence type="ECO:0000256" key="8">
    <source>
        <dbReference type="ARBA" id="ARBA00023014"/>
    </source>
</evidence>
<keyword evidence="5" id="KW-0274">FAD</keyword>
<protein>
    <submittedName>
        <fullName evidence="10">FAD binding protein</fullName>
    </submittedName>
</protein>
<name>R4KII0_9FIRM</name>
<dbReference type="HOGENOM" id="CLU_020302_0_0_9"/>
<dbReference type="PANTHER" id="PTHR43498:SF1">
    <property type="entry name" value="COB--COM HETERODISULFIDE REDUCTASE IRON-SULFUR SUBUNIT A"/>
    <property type="match status" value="1"/>
</dbReference>
<dbReference type="Gene3D" id="3.50.50.60">
    <property type="entry name" value="FAD/NAD(P)-binding domain"/>
    <property type="match status" value="1"/>
</dbReference>
<gene>
    <name evidence="10" type="ORF">Desgi_0793</name>
</gene>
<dbReference type="STRING" id="767817.Desgi_0793"/>
<dbReference type="GO" id="GO:0016491">
    <property type="term" value="F:oxidoreductase activity"/>
    <property type="evidence" value="ECO:0007669"/>
    <property type="project" value="UniProtKB-KW"/>
</dbReference>
<dbReference type="RefSeq" id="WP_006520997.1">
    <property type="nucleotide sequence ID" value="NC_021184.1"/>
</dbReference>
<feature type="domain" description="4Fe-4S ferredoxin-type" evidence="9">
    <location>
        <begin position="533"/>
        <end position="562"/>
    </location>
</feature>
<dbReference type="EMBL" id="CP003273">
    <property type="protein sequence ID" value="AGL00345.1"/>
    <property type="molecule type" value="Genomic_DNA"/>
</dbReference>
<dbReference type="OrthoDB" id="9758544at2"/>
<evidence type="ECO:0000259" key="9">
    <source>
        <dbReference type="PROSITE" id="PS51379"/>
    </source>
</evidence>
<evidence type="ECO:0000313" key="10">
    <source>
        <dbReference type="EMBL" id="AGL00345.1"/>
    </source>
</evidence>
<dbReference type="Proteomes" id="UP000013520">
    <property type="component" value="Chromosome"/>
</dbReference>
<keyword evidence="11" id="KW-1185">Reference proteome</keyword>
<dbReference type="InterPro" id="IPR017900">
    <property type="entry name" value="4Fe4S_Fe_S_CS"/>
</dbReference>
<keyword evidence="6" id="KW-0560">Oxidoreductase</keyword>
<dbReference type="SUPFAM" id="SSF51905">
    <property type="entry name" value="FAD/NAD(P)-binding domain"/>
    <property type="match status" value="1"/>
</dbReference>
<dbReference type="eggNOG" id="COG1148">
    <property type="taxonomic scope" value="Bacteria"/>
</dbReference>
<dbReference type="InterPro" id="IPR036188">
    <property type="entry name" value="FAD/NAD-bd_sf"/>
</dbReference>
<comment type="similarity">
    <text evidence="2">Belongs to the HdrA family.</text>
</comment>
<proteinExistence type="inferred from homology"/>